<feature type="domain" description="Response regulatory" evidence="3">
    <location>
        <begin position="1"/>
        <end position="100"/>
    </location>
</feature>
<dbReference type="AlphaFoldDB" id="A0A7Z7N6Q2"/>
<dbReference type="Pfam" id="PF00072">
    <property type="entry name" value="Response_reg"/>
    <property type="match status" value="1"/>
</dbReference>
<proteinExistence type="predicted"/>
<organism evidence="4 5">
    <name type="scientific">Caballeronia arationis</name>
    <dbReference type="NCBI Taxonomy" id="1777142"/>
    <lineage>
        <taxon>Bacteria</taxon>
        <taxon>Pseudomonadati</taxon>
        <taxon>Pseudomonadota</taxon>
        <taxon>Betaproteobacteria</taxon>
        <taxon>Burkholderiales</taxon>
        <taxon>Burkholderiaceae</taxon>
        <taxon>Caballeronia</taxon>
    </lineage>
</organism>
<keyword evidence="1 2" id="KW-0597">Phosphoprotein</keyword>
<evidence type="ECO:0000313" key="4">
    <source>
        <dbReference type="EMBL" id="SOE89035.1"/>
    </source>
</evidence>
<dbReference type="InterPro" id="IPR050595">
    <property type="entry name" value="Bact_response_regulator"/>
</dbReference>
<dbReference type="PANTHER" id="PTHR44591:SF3">
    <property type="entry name" value="RESPONSE REGULATORY DOMAIN-CONTAINING PROTEIN"/>
    <property type="match status" value="1"/>
</dbReference>
<dbReference type="InterPro" id="IPR011006">
    <property type="entry name" value="CheY-like_superfamily"/>
</dbReference>
<dbReference type="PANTHER" id="PTHR44591">
    <property type="entry name" value="STRESS RESPONSE REGULATOR PROTEIN 1"/>
    <property type="match status" value="1"/>
</dbReference>
<sequence length="103" mass="10757">MLELEGAHVTAESSPENALAVAADAEFDLIISDIGMPTMRRYELIAKLRKLPGTAKVPAIALTGFGRDKDAAEALRAGFDAHLSKPVSLSGLLAAIGANLSQK</sequence>
<dbReference type="SMART" id="SM00448">
    <property type="entry name" value="REC"/>
    <property type="match status" value="1"/>
</dbReference>
<dbReference type="Proteomes" id="UP000219522">
    <property type="component" value="Unassembled WGS sequence"/>
</dbReference>
<evidence type="ECO:0000256" key="2">
    <source>
        <dbReference type="PROSITE-ProRule" id="PRU00169"/>
    </source>
</evidence>
<evidence type="ECO:0000259" key="3">
    <source>
        <dbReference type="PROSITE" id="PS50110"/>
    </source>
</evidence>
<accession>A0A7Z7N6Q2</accession>
<comment type="caution">
    <text evidence="4">The sequence shown here is derived from an EMBL/GenBank/DDBJ whole genome shotgun (WGS) entry which is preliminary data.</text>
</comment>
<name>A0A7Z7N6Q2_9BURK</name>
<dbReference type="GO" id="GO:0000160">
    <property type="term" value="P:phosphorelay signal transduction system"/>
    <property type="evidence" value="ECO:0007669"/>
    <property type="project" value="InterPro"/>
</dbReference>
<dbReference type="Gene3D" id="3.40.50.2300">
    <property type="match status" value="1"/>
</dbReference>
<dbReference type="SUPFAM" id="SSF52172">
    <property type="entry name" value="CheY-like"/>
    <property type="match status" value="1"/>
</dbReference>
<dbReference type="PROSITE" id="PS50110">
    <property type="entry name" value="RESPONSE_REGULATORY"/>
    <property type="match status" value="1"/>
</dbReference>
<evidence type="ECO:0000256" key="1">
    <source>
        <dbReference type="ARBA" id="ARBA00022553"/>
    </source>
</evidence>
<evidence type="ECO:0000313" key="5">
    <source>
        <dbReference type="Proteomes" id="UP000219522"/>
    </source>
</evidence>
<keyword evidence="5" id="KW-1185">Reference proteome</keyword>
<protein>
    <submittedName>
        <fullName evidence="4">Response regulator receiver domain-containing protein</fullName>
    </submittedName>
</protein>
<dbReference type="EMBL" id="OCSU01000003">
    <property type="protein sequence ID" value="SOE89035.1"/>
    <property type="molecule type" value="Genomic_DNA"/>
</dbReference>
<dbReference type="InterPro" id="IPR001789">
    <property type="entry name" value="Sig_transdc_resp-reg_receiver"/>
</dbReference>
<gene>
    <name evidence="4" type="ORF">SAMN05446927_7676</name>
</gene>
<reference evidence="4 5" key="1">
    <citation type="submission" date="2017-09" db="EMBL/GenBank/DDBJ databases">
        <authorList>
            <person name="Varghese N."/>
            <person name="Submissions S."/>
        </authorList>
    </citation>
    <scope>NUCLEOTIDE SEQUENCE [LARGE SCALE GENOMIC DNA]</scope>
    <source>
        <strain evidence="4 5">OK806</strain>
    </source>
</reference>
<feature type="modified residue" description="4-aspartylphosphate" evidence="2">
    <location>
        <position position="33"/>
    </location>
</feature>